<dbReference type="PANTHER" id="PTHR33164">
    <property type="entry name" value="TRANSCRIPTIONAL REGULATOR, MARR FAMILY"/>
    <property type="match status" value="1"/>
</dbReference>
<evidence type="ECO:0000313" key="2">
    <source>
        <dbReference type="EMBL" id="PTB17541.1"/>
    </source>
</evidence>
<gene>
    <name evidence="2" type="ORF">C9I57_28085</name>
</gene>
<dbReference type="InterPro" id="IPR039422">
    <property type="entry name" value="MarR/SlyA-like"/>
</dbReference>
<dbReference type="SUPFAM" id="SSF46785">
    <property type="entry name" value="Winged helix' DNA-binding domain"/>
    <property type="match status" value="1"/>
</dbReference>
<dbReference type="InterPro" id="IPR000835">
    <property type="entry name" value="HTH_MarR-typ"/>
</dbReference>
<dbReference type="Gene3D" id="1.10.10.10">
    <property type="entry name" value="Winged helix-like DNA-binding domain superfamily/Winged helix DNA-binding domain"/>
    <property type="match status" value="1"/>
</dbReference>
<evidence type="ECO:0000259" key="1">
    <source>
        <dbReference type="PROSITE" id="PS50995"/>
    </source>
</evidence>
<comment type="caution">
    <text evidence="2">The sequence shown here is derived from an EMBL/GenBank/DDBJ whole genome shotgun (WGS) entry which is preliminary data.</text>
</comment>
<dbReference type="PROSITE" id="PS50995">
    <property type="entry name" value="HTH_MARR_2"/>
    <property type="match status" value="1"/>
</dbReference>
<reference evidence="2 3" key="1">
    <citation type="submission" date="2018-03" db="EMBL/GenBank/DDBJ databases">
        <title>Whole genome analyses suggest that Burkholderia sensu lato contains two further novel genera in the rhizoxinica-symbiotica group Mycetohabitans gen. nov., and Trinickia gen. nov.: implications for the evolution of diazotrophy and nodulation in the Burkholderiaceae.</title>
        <authorList>
            <person name="Estrada De Los Santos P."/>
            <person name="Palmer M."/>
            <person name="Chavez-Ramirez B."/>
            <person name="Steenkamp E.T."/>
            <person name="Hirsch A.M."/>
            <person name="Manyaka P."/>
            <person name="Maluk M."/>
            <person name="Lafos M."/>
            <person name="Crook M."/>
            <person name="Gross E."/>
            <person name="Simon M.F."/>
            <person name="Bueno Dos Reis Junior F."/>
            <person name="Poole P.S."/>
            <person name="Venter S.N."/>
            <person name="James E.K."/>
        </authorList>
    </citation>
    <scope>NUCLEOTIDE SEQUENCE [LARGE SCALE GENOMIC DNA]</scope>
    <source>
        <strain evidence="2 3">JPY-366</strain>
    </source>
</reference>
<dbReference type="InterPro" id="IPR036388">
    <property type="entry name" value="WH-like_DNA-bd_sf"/>
</dbReference>
<dbReference type="GO" id="GO:0006950">
    <property type="term" value="P:response to stress"/>
    <property type="evidence" value="ECO:0007669"/>
    <property type="project" value="TreeGrafter"/>
</dbReference>
<dbReference type="EMBL" id="PYUC01000018">
    <property type="protein sequence ID" value="PTB17541.1"/>
    <property type="molecule type" value="Genomic_DNA"/>
</dbReference>
<dbReference type="Pfam" id="PF12802">
    <property type="entry name" value="MarR_2"/>
    <property type="match status" value="1"/>
</dbReference>
<proteinExistence type="predicted"/>
<dbReference type="InterPro" id="IPR036390">
    <property type="entry name" value="WH_DNA-bd_sf"/>
</dbReference>
<dbReference type="SMART" id="SM00347">
    <property type="entry name" value="HTH_MARR"/>
    <property type="match status" value="1"/>
</dbReference>
<dbReference type="AlphaFoldDB" id="A0A2T3XLZ4"/>
<dbReference type="PANTHER" id="PTHR33164:SF44">
    <property type="entry name" value="TRANSCRIPTIONAL REGULATORY PROTEIN"/>
    <property type="match status" value="1"/>
</dbReference>
<dbReference type="GO" id="GO:0003700">
    <property type="term" value="F:DNA-binding transcription factor activity"/>
    <property type="evidence" value="ECO:0007669"/>
    <property type="project" value="InterPro"/>
</dbReference>
<organism evidence="2 3">
    <name type="scientific">Trinickia symbiotica</name>
    <dbReference type="NCBI Taxonomy" id="863227"/>
    <lineage>
        <taxon>Bacteria</taxon>
        <taxon>Pseudomonadati</taxon>
        <taxon>Pseudomonadota</taxon>
        <taxon>Betaproteobacteria</taxon>
        <taxon>Burkholderiales</taxon>
        <taxon>Burkholderiaceae</taxon>
        <taxon>Trinickia</taxon>
    </lineage>
</organism>
<name>A0A2T3XLZ4_9BURK</name>
<feature type="domain" description="HTH marR-type" evidence="1">
    <location>
        <begin position="22"/>
        <end position="154"/>
    </location>
</feature>
<dbReference type="Proteomes" id="UP000240638">
    <property type="component" value="Unassembled WGS sequence"/>
</dbReference>
<evidence type="ECO:0000313" key="3">
    <source>
        <dbReference type="Proteomes" id="UP000240638"/>
    </source>
</evidence>
<accession>A0A2T3XLZ4</accession>
<protein>
    <submittedName>
        <fullName evidence="2">MarR family transcriptional regulator</fullName>
    </submittedName>
</protein>
<sequence length="154" mass="17255">MNSPARIPIESVSERAVPMDGIDEAIVAFHQAYQVVIAGADERLAELGLGRSHHKVLYFAARHPRCSVSDVREFIGVSRQALQRPLNDLHKHGLIETLVSPSNRRVHQLLLTVEGAALEFEVTQLMRKRFEHAFESVPAASRKHWSAVMRAFVA</sequence>